<dbReference type="EMBL" id="AP014924">
    <property type="protein sequence ID" value="BAS27621.1"/>
    <property type="molecule type" value="Genomic_DNA"/>
</dbReference>
<dbReference type="InterPro" id="IPR021525">
    <property type="entry name" value="DUF3189"/>
</dbReference>
<dbReference type="Proteomes" id="UP000065807">
    <property type="component" value="Chromosome"/>
</dbReference>
<reference evidence="2" key="1">
    <citation type="submission" date="2015-07" db="EMBL/GenBank/DDBJ databases">
        <title>Complete genome sequence and phylogenetic analysis of Limnochorda pilosa.</title>
        <authorList>
            <person name="Watanabe M."/>
            <person name="Kojima H."/>
            <person name="Fukui M."/>
        </authorList>
    </citation>
    <scope>NUCLEOTIDE SEQUENCE [LARGE SCALE GENOMIC DNA]</scope>
    <source>
        <strain evidence="2">HC45</strain>
    </source>
</reference>
<reference evidence="2" key="2">
    <citation type="journal article" date="2016" name="Int. J. Syst. Evol. Microbiol.">
        <title>Complete genome sequence and cell structure of Limnochorda pilosa, a Gram-negative spore-former within the phylum Firmicutes.</title>
        <authorList>
            <person name="Watanabe M."/>
            <person name="Kojima H."/>
            <person name="Fukui M."/>
        </authorList>
    </citation>
    <scope>NUCLEOTIDE SEQUENCE [LARGE SCALE GENOMIC DNA]</scope>
    <source>
        <strain evidence="2">HC45</strain>
    </source>
</reference>
<dbReference type="AlphaFoldDB" id="A0A0K2SKI5"/>
<dbReference type="KEGG" id="lpil:LIP_1777"/>
<protein>
    <submittedName>
        <fullName evidence="1">Uncharacterized protein</fullName>
    </submittedName>
</protein>
<dbReference type="STRING" id="1555112.LIP_1777"/>
<gene>
    <name evidence="1" type="ORF">LIP_1777</name>
</gene>
<keyword evidence="2" id="KW-1185">Reference proteome</keyword>
<name>A0A0K2SKI5_LIMPI</name>
<organism evidence="1 2">
    <name type="scientific">Limnochorda pilosa</name>
    <dbReference type="NCBI Taxonomy" id="1555112"/>
    <lineage>
        <taxon>Bacteria</taxon>
        <taxon>Bacillati</taxon>
        <taxon>Bacillota</taxon>
        <taxon>Limnochordia</taxon>
        <taxon>Limnochordales</taxon>
        <taxon>Limnochordaceae</taxon>
        <taxon>Limnochorda</taxon>
    </lineage>
</organism>
<evidence type="ECO:0000313" key="1">
    <source>
        <dbReference type="EMBL" id="BAS27621.1"/>
    </source>
</evidence>
<dbReference type="Pfam" id="PF11385">
    <property type="entry name" value="DUF3189"/>
    <property type="match status" value="1"/>
</dbReference>
<proteinExistence type="predicted"/>
<sequence>MIYSCFGGTHTSPMAAGIHLGLLPRGRPPTLEELDALPPFDRLSLQDLGRLHLWGHDRHGNRVATVGHGGRLEPIRTAVVSALSTGGGTPPERIRWVDTHDLLTPALRAGGFLSRRLGLAGPGRLLVLRGLTQIHAALEQRVQQVLDDLAAGRCG</sequence>
<evidence type="ECO:0000313" key="2">
    <source>
        <dbReference type="Proteomes" id="UP000065807"/>
    </source>
</evidence>
<accession>A0A0K2SKI5</accession>